<accession>B8GI78</accession>
<evidence type="ECO:0000313" key="1">
    <source>
        <dbReference type="EMBL" id="ACL15429.1"/>
    </source>
</evidence>
<evidence type="ECO:0000313" key="2">
    <source>
        <dbReference type="Proteomes" id="UP000002457"/>
    </source>
</evidence>
<sequence>MSCIDNINYEVLLQGASFKESSEYIRAHFSEYYEVQPGYRLFESYLIGVPPVTIGVDGDDVIFPYTKPCRGTFLLRAEGKEEIEKLRALPKQKR</sequence>
<dbReference type="KEGG" id="mpl:Mpal_0033"/>
<dbReference type="eggNOG" id="arCOG04844">
    <property type="taxonomic scope" value="Archaea"/>
</dbReference>
<dbReference type="AlphaFoldDB" id="B8GI78"/>
<dbReference type="Proteomes" id="UP000002457">
    <property type="component" value="Chromosome"/>
</dbReference>
<dbReference type="HOGENOM" id="CLU_159086_1_0_2"/>
<protein>
    <recommendedName>
        <fullName evidence="3">DUF1894 domain-containing protein</fullName>
    </recommendedName>
</protein>
<dbReference type="InterPro" id="IPR012031">
    <property type="entry name" value="MTH0776-like"/>
</dbReference>
<reference evidence="1 2" key="1">
    <citation type="journal article" date="2015" name="Genome Announc.">
        <title>Complete Genome Sequence of Methanosphaerula palustris E1-9CT, a Hydrogenotrophic Methanogen Isolated from a Minerotrophic Fen Peatland.</title>
        <authorList>
            <person name="Cadillo-Quiroz H."/>
            <person name="Browne P."/>
            <person name="Kyrpides N."/>
            <person name="Woyke T."/>
            <person name="Goodwin L."/>
            <person name="Detter C."/>
            <person name="Yavitt J.B."/>
            <person name="Zinder S.H."/>
        </authorList>
    </citation>
    <scope>NUCLEOTIDE SEQUENCE [LARGE SCALE GENOMIC DNA]</scope>
    <source>
        <strain evidence="2">ATCC BAA-1556 / DSM 19958 / E1-9c</strain>
    </source>
</reference>
<dbReference type="OrthoDB" id="109565at2157"/>
<dbReference type="STRING" id="521011.Mpal_0033"/>
<keyword evidence="2" id="KW-1185">Reference proteome</keyword>
<name>B8GI78_METPE</name>
<dbReference type="GeneID" id="7270145"/>
<dbReference type="EMBL" id="CP001338">
    <property type="protein sequence ID" value="ACL15429.1"/>
    <property type="molecule type" value="Genomic_DNA"/>
</dbReference>
<organism evidence="1 2">
    <name type="scientific">Methanosphaerula palustris (strain ATCC BAA-1556 / DSM 19958 / E1-9c)</name>
    <dbReference type="NCBI Taxonomy" id="521011"/>
    <lineage>
        <taxon>Archaea</taxon>
        <taxon>Methanobacteriati</taxon>
        <taxon>Methanobacteriota</taxon>
        <taxon>Stenosarchaea group</taxon>
        <taxon>Methanomicrobia</taxon>
        <taxon>Methanomicrobiales</taxon>
        <taxon>Methanoregulaceae</taxon>
        <taxon>Methanosphaerula</taxon>
    </lineage>
</organism>
<dbReference type="Pfam" id="PF08979">
    <property type="entry name" value="DUF1894"/>
    <property type="match status" value="1"/>
</dbReference>
<dbReference type="RefSeq" id="WP_012616748.1">
    <property type="nucleotide sequence ID" value="NC_011832.1"/>
</dbReference>
<proteinExistence type="predicted"/>
<dbReference type="PIRSF" id="PIRSF006577">
    <property type="entry name" value="UCP006577"/>
    <property type="match status" value="1"/>
</dbReference>
<evidence type="ECO:0008006" key="3">
    <source>
        <dbReference type="Google" id="ProtNLM"/>
    </source>
</evidence>
<gene>
    <name evidence="1" type="ordered locus">Mpal_0033</name>
</gene>